<dbReference type="Pfam" id="PF00171">
    <property type="entry name" value="Aldedh"/>
    <property type="match status" value="1"/>
</dbReference>
<dbReference type="WBParaSite" id="HPBE_0000189701-mRNA-1">
    <property type="protein sequence ID" value="HPBE_0000189701-mRNA-1"/>
    <property type="gene ID" value="HPBE_0000189701"/>
</dbReference>
<evidence type="ECO:0000259" key="1">
    <source>
        <dbReference type="Pfam" id="PF00171"/>
    </source>
</evidence>
<dbReference type="PANTHER" id="PTHR11699">
    <property type="entry name" value="ALDEHYDE DEHYDROGENASE-RELATED"/>
    <property type="match status" value="1"/>
</dbReference>
<organism evidence="3 4">
    <name type="scientific">Heligmosomoides polygyrus</name>
    <name type="common">Parasitic roundworm</name>
    <dbReference type="NCBI Taxonomy" id="6339"/>
    <lineage>
        <taxon>Eukaryota</taxon>
        <taxon>Metazoa</taxon>
        <taxon>Ecdysozoa</taxon>
        <taxon>Nematoda</taxon>
        <taxon>Chromadorea</taxon>
        <taxon>Rhabditida</taxon>
        <taxon>Rhabditina</taxon>
        <taxon>Rhabditomorpha</taxon>
        <taxon>Strongyloidea</taxon>
        <taxon>Heligmosomidae</taxon>
        <taxon>Heligmosomoides</taxon>
    </lineage>
</organism>
<accession>A0A3P7WW91</accession>
<accession>A0A183F6V5</accession>
<gene>
    <name evidence="2" type="ORF">HPBE_LOCUS1898</name>
</gene>
<proteinExistence type="predicted"/>
<dbReference type="Proteomes" id="UP000050761">
    <property type="component" value="Unassembled WGS sequence"/>
</dbReference>
<dbReference type="EMBL" id="UZAH01002407">
    <property type="protein sequence ID" value="VDO21978.1"/>
    <property type="molecule type" value="Genomic_DNA"/>
</dbReference>
<dbReference type="Gene3D" id="3.40.605.10">
    <property type="entry name" value="Aldehyde Dehydrogenase, Chain A, domain 1"/>
    <property type="match status" value="1"/>
</dbReference>
<dbReference type="InterPro" id="IPR016162">
    <property type="entry name" value="Ald_DH_N"/>
</dbReference>
<evidence type="ECO:0000313" key="4">
    <source>
        <dbReference type="WBParaSite" id="HPBE_0000189701-mRNA-1"/>
    </source>
</evidence>
<dbReference type="InterPro" id="IPR016161">
    <property type="entry name" value="Ald_DH/histidinol_DH"/>
</dbReference>
<reference evidence="4" key="2">
    <citation type="submission" date="2019-09" db="UniProtKB">
        <authorList>
            <consortium name="WormBaseParasite"/>
        </authorList>
    </citation>
    <scope>IDENTIFICATION</scope>
</reference>
<dbReference type="AlphaFoldDB" id="A0A183F6V5"/>
<evidence type="ECO:0000313" key="3">
    <source>
        <dbReference type="Proteomes" id="UP000050761"/>
    </source>
</evidence>
<sequence length="153" mass="17044">MSFSVPSDLSSGLFFLGGKRTTINATATFDVLEPRIGAVVAKCPIADEQAVNEAVQEASEAQLEWGNLTPLQRGKIMKKAADIMRDNLEEIARWEVKTNGKPIYEARVDIESSADTFDFFGGVAPAVLQGWFEQVMQWTRGKLNHFCAVVYRW</sequence>
<keyword evidence="3" id="KW-1185">Reference proteome</keyword>
<dbReference type="GO" id="GO:0016491">
    <property type="term" value="F:oxidoreductase activity"/>
    <property type="evidence" value="ECO:0007669"/>
    <property type="project" value="InterPro"/>
</dbReference>
<name>A0A183F6V5_HELPZ</name>
<dbReference type="OrthoDB" id="310895at2759"/>
<reference evidence="2 3" key="1">
    <citation type="submission" date="2018-11" db="EMBL/GenBank/DDBJ databases">
        <authorList>
            <consortium name="Pathogen Informatics"/>
        </authorList>
    </citation>
    <scope>NUCLEOTIDE SEQUENCE [LARGE SCALE GENOMIC DNA]</scope>
</reference>
<evidence type="ECO:0000313" key="2">
    <source>
        <dbReference type="EMBL" id="VDO21978.1"/>
    </source>
</evidence>
<feature type="domain" description="Aldehyde dehydrogenase" evidence="1">
    <location>
        <begin position="27"/>
        <end position="130"/>
    </location>
</feature>
<dbReference type="InterPro" id="IPR015590">
    <property type="entry name" value="Aldehyde_DH_dom"/>
</dbReference>
<dbReference type="SUPFAM" id="SSF53720">
    <property type="entry name" value="ALDH-like"/>
    <property type="match status" value="1"/>
</dbReference>
<protein>
    <submittedName>
        <fullName evidence="4">Aldedh domain-containing protein</fullName>
    </submittedName>
</protein>